<evidence type="ECO:0000313" key="1">
    <source>
        <dbReference type="EMBL" id="PRW60849.1"/>
    </source>
</evidence>
<proteinExistence type="predicted"/>
<keyword evidence="2" id="KW-1185">Reference proteome</keyword>
<accession>A0A2P6U3G4</accession>
<dbReference type="AlphaFoldDB" id="A0A2P6U3G4"/>
<comment type="caution">
    <text evidence="1">The sequence shown here is derived from an EMBL/GenBank/DDBJ whole genome shotgun (WGS) entry which is preliminary data.</text>
</comment>
<sequence>MEGQQDVQPLQEAGALEGSCSEQEGKLLRIVRQGFSRLLVLDAFLRLHFFALVARGRELRDPARKRVLGPREMAVGDEQAQPAGLAMEAFATLCGLRPVSVDTYGKLSGLLSTLCNLLSPYPAFCKLAFLLAQRQAHLLAAEEDLLPLLEEIGQALQEYAGVLEGADNMIRPVMTLQAVLDSLALYLGALRLEAIYAEALLGRLRSLAGSSDPAASQEVGLQASQLFDCLGSSNEDAEAWRHSSG</sequence>
<evidence type="ECO:0000313" key="2">
    <source>
        <dbReference type="Proteomes" id="UP000239899"/>
    </source>
</evidence>
<dbReference type="EMBL" id="LHPG02000002">
    <property type="protein sequence ID" value="PRW60849.1"/>
    <property type="molecule type" value="Genomic_DNA"/>
</dbReference>
<dbReference type="Proteomes" id="UP000239899">
    <property type="component" value="Unassembled WGS sequence"/>
</dbReference>
<name>A0A2P6U3G4_CHLSO</name>
<organism evidence="1 2">
    <name type="scientific">Chlorella sorokiniana</name>
    <name type="common">Freshwater green alga</name>
    <dbReference type="NCBI Taxonomy" id="3076"/>
    <lineage>
        <taxon>Eukaryota</taxon>
        <taxon>Viridiplantae</taxon>
        <taxon>Chlorophyta</taxon>
        <taxon>core chlorophytes</taxon>
        <taxon>Trebouxiophyceae</taxon>
        <taxon>Chlorellales</taxon>
        <taxon>Chlorellaceae</taxon>
        <taxon>Chlorella clade</taxon>
        <taxon>Chlorella</taxon>
    </lineage>
</organism>
<protein>
    <submittedName>
        <fullName evidence="1">Bullous pemphigoid antigen isoforms 6 9 10</fullName>
    </submittedName>
</protein>
<reference evidence="1 2" key="1">
    <citation type="journal article" date="2018" name="Plant J.">
        <title>Genome sequences of Chlorella sorokiniana UTEX 1602 and Micractinium conductrix SAG 241.80: implications to maltose excretion by a green alga.</title>
        <authorList>
            <person name="Arriola M.B."/>
            <person name="Velmurugan N."/>
            <person name="Zhang Y."/>
            <person name="Plunkett M.H."/>
            <person name="Hondzo H."/>
            <person name="Barney B.M."/>
        </authorList>
    </citation>
    <scope>NUCLEOTIDE SEQUENCE [LARGE SCALE GENOMIC DNA]</scope>
    <source>
        <strain evidence="2">UTEX 1602</strain>
    </source>
</reference>
<gene>
    <name evidence="1" type="ORF">C2E21_1137</name>
</gene>